<protein>
    <submittedName>
        <fullName evidence="1">Uncharacterized protein</fullName>
    </submittedName>
</protein>
<dbReference type="AlphaFoldDB" id="A0A367WXC1"/>
<gene>
    <name evidence="1" type="ORF">TH25_17555</name>
</gene>
<evidence type="ECO:0000313" key="1">
    <source>
        <dbReference type="EMBL" id="RCK46027.1"/>
    </source>
</evidence>
<evidence type="ECO:0000313" key="2">
    <source>
        <dbReference type="Proteomes" id="UP000252517"/>
    </source>
</evidence>
<dbReference type="Proteomes" id="UP000252517">
    <property type="component" value="Unassembled WGS sequence"/>
</dbReference>
<organism evidence="1 2">
    <name type="scientific">Thalassospira profundimaris</name>
    <dbReference type="NCBI Taxonomy" id="502049"/>
    <lineage>
        <taxon>Bacteria</taxon>
        <taxon>Pseudomonadati</taxon>
        <taxon>Pseudomonadota</taxon>
        <taxon>Alphaproteobacteria</taxon>
        <taxon>Rhodospirillales</taxon>
        <taxon>Thalassospiraceae</taxon>
        <taxon>Thalassospira</taxon>
    </lineage>
</organism>
<accession>A0A367WXC1</accession>
<reference evidence="1 2" key="1">
    <citation type="submission" date="2014-07" db="EMBL/GenBank/DDBJ databases">
        <title>Draft genome sequence of Thalassospira profundimaris S25-3-2.</title>
        <authorList>
            <person name="Lai Q."/>
            <person name="Shao Z."/>
        </authorList>
    </citation>
    <scope>NUCLEOTIDE SEQUENCE [LARGE SCALE GENOMIC DNA]</scope>
    <source>
        <strain evidence="1 2">S25-3-2</strain>
    </source>
</reference>
<dbReference type="EMBL" id="JPWH01000015">
    <property type="protein sequence ID" value="RCK46027.1"/>
    <property type="molecule type" value="Genomic_DNA"/>
</dbReference>
<name>A0A367WXC1_9PROT</name>
<proteinExistence type="predicted"/>
<comment type="caution">
    <text evidence="1">The sequence shown here is derived from an EMBL/GenBank/DDBJ whole genome shotgun (WGS) entry which is preliminary data.</text>
</comment>
<sequence>MARKPDIGLRKGLRLCQMRHEDRLAFIAEGLPILLASAQGFQDAAARLHDRPREEDVMVSFSDEEAAKILILMDIVRCPPAQVNQHIGKLMRWFYDHLARLIYAKATSWKPVSVAQLQHYLQTECEEHTLEGFAGEFILPGGPVHERESALYADIQSYDNGELAWHEPRTRPSLFGPEESDALRVANAMQRLGVLSLDGLRIVASIWSGTRFTEKQTLHTSKALMQATLEQMEATGLISESAEDGDVMTLYERWQIPMYELEITPTIQTMEELREAQVRMLNDEMGGW</sequence>